<proteinExistence type="inferred from homology"/>
<dbReference type="InterPro" id="IPR002908">
    <property type="entry name" value="Frataxin/CyaY"/>
</dbReference>
<evidence type="ECO:0000313" key="4">
    <source>
        <dbReference type="EMBL" id="KAL3764257.1"/>
    </source>
</evidence>
<reference evidence="4 5" key="1">
    <citation type="submission" date="2024-10" db="EMBL/GenBank/DDBJ databases">
        <title>Updated reference genomes for cyclostephanoid diatoms.</title>
        <authorList>
            <person name="Roberts W.R."/>
            <person name="Alverson A.J."/>
        </authorList>
    </citation>
    <scope>NUCLEOTIDE SEQUENCE [LARGE SCALE GENOMIC DNA]</scope>
    <source>
        <strain evidence="4 5">AJA232-27</strain>
    </source>
</reference>
<organism evidence="4 5">
    <name type="scientific">Discostella pseudostelligera</name>
    <dbReference type="NCBI Taxonomy" id="259834"/>
    <lineage>
        <taxon>Eukaryota</taxon>
        <taxon>Sar</taxon>
        <taxon>Stramenopiles</taxon>
        <taxon>Ochrophyta</taxon>
        <taxon>Bacillariophyta</taxon>
        <taxon>Coscinodiscophyceae</taxon>
        <taxon>Thalassiosirophycidae</taxon>
        <taxon>Stephanodiscales</taxon>
        <taxon>Stephanodiscaceae</taxon>
        <taxon>Discostella</taxon>
    </lineage>
</organism>
<dbReference type="Proteomes" id="UP001530293">
    <property type="component" value="Unassembled WGS sequence"/>
</dbReference>
<dbReference type="PROSITE" id="PS01344">
    <property type="entry name" value="FRATAXIN_1"/>
    <property type="match status" value="1"/>
</dbReference>
<protein>
    <recommendedName>
        <fullName evidence="6">Ferroxidase</fullName>
    </recommendedName>
</protein>
<dbReference type="InterPro" id="IPR020895">
    <property type="entry name" value="Frataxin_CS"/>
</dbReference>
<dbReference type="PANTHER" id="PTHR16821">
    <property type="entry name" value="FRATAXIN"/>
    <property type="match status" value="1"/>
</dbReference>
<keyword evidence="2" id="KW-0410">Iron transport</keyword>
<keyword evidence="3" id="KW-0408">Iron</keyword>
<evidence type="ECO:0000256" key="2">
    <source>
        <dbReference type="ARBA" id="ARBA00022496"/>
    </source>
</evidence>
<dbReference type="PROSITE" id="PS50810">
    <property type="entry name" value="FRATAXIN_2"/>
    <property type="match status" value="1"/>
</dbReference>
<dbReference type="GO" id="GO:0005737">
    <property type="term" value="C:cytoplasm"/>
    <property type="evidence" value="ECO:0007669"/>
    <property type="project" value="UniProtKB-ARBA"/>
</dbReference>
<evidence type="ECO:0008006" key="6">
    <source>
        <dbReference type="Google" id="ProtNLM"/>
    </source>
</evidence>
<dbReference type="Pfam" id="PF01491">
    <property type="entry name" value="Frataxin_Cyay"/>
    <property type="match status" value="1"/>
</dbReference>
<comment type="similarity">
    <text evidence="1">Belongs to the frataxin family.</text>
</comment>
<dbReference type="AlphaFoldDB" id="A0ABD3MPX5"/>
<evidence type="ECO:0000256" key="1">
    <source>
        <dbReference type="ARBA" id="ARBA00008183"/>
    </source>
</evidence>
<dbReference type="PANTHER" id="PTHR16821:SF2">
    <property type="entry name" value="FRATAXIN, MITOCHONDRIAL"/>
    <property type="match status" value="1"/>
</dbReference>
<keyword evidence="2" id="KW-0406">Ion transport</keyword>
<dbReference type="SUPFAM" id="SSF55387">
    <property type="entry name" value="Frataxin/Nqo15-like"/>
    <property type="match status" value="1"/>
</dbReference>
<dbReference type="EMBL" id="JALLBG020000108">
    <property type="protein sequence ID" value="KAL3764257.1"/>
    <property type="molecule type" value="Genomic_DNA"/>
</dbReference>
<dbReference type="SMART" id="SM01219">
    <property type="entry name" value="Frataxin_Cyay"/>
    <property type="match status" value="1"/>
</dbReference>
<dbReference type="GO" id="GO:0006826">
    <property type="term" value="P:iron ion transport"/>
    <property type="evidence" value="ECO:0007669"/>
    <property type="project" value="UniProtKB-KW"/>
</dbReference>
<dbReference type="InterPro" id="IPR036524">
    <property type="entry name" value="Frataxin/CyaY_sf"/>
</dbReference>
<comment type="caution">
    <text evidence="4">The sequence shown here is derived from an EMBL/GenBank/DDBJ whole genome shotgun (WGS) entry which is preliminary data.</text>
</comment>
<keyword evidence="2" id="KW-0813">Transport</keyword>
<gene>
    <name evidence="4" type="ORF">ACHAWU_004069</name>
</gene>
<name>A0ABD3MPX5_9STRA</name>
<dbReference type="Gene3D" id="3.30.920.10">
    <property type="entry name" value="Frataxin/CyaY"/>
    <property type="match status" value="1"/>
</dbReference>
<sequence>MSALLMSPIFQRLIAMPKVGAPPSLHALTNNVHRAVATATVASSGLGGHSRRFYSANIRRINQTSLLASFVSNAYCINSSGGLNSVYMEQALTSSCAPSLNLSTVQIRKFQSVGQYHDVADQTLHYIQDGVEDFLDEHYDAGATDDDNDVDEDIPEVNYASGVLTIYLPPHGTYVINKQTPNQQIWWSSPMSGPRRYEYDEKRKRWVNSRVVDVSSAEDVGDVSYSEEDTLGGILNKEFRELFNHSLDLEA</sequence>
<evidence type="ECO:0000313" key="5">
    <source>
        <dbReference type="Proteomes" id="UP001530293"/>
    </source>
</evidence>
<accession>A0ABD3MPX5</accession>
<evidence type="ECO:0000256" key="3">
    <source>
        <dbReference type="ARBA" id="ARBA00023004"/>
    </source>
</evidence>
<keyword evidence="5" id="KW-1185">Reference proteome</keyword>